<feature type="domain" description="Vid27 N-terminal" evidence="4">
    <location>
        <begin position="1"/>
        <end position="173"/>
    </location>
</feature>
<dbReference type="SUPFAM" id="SSF101908">
    <property type="entry name" value="Putative isomerase YbhE"/>
    <property type="match status" value="1"/>
</dbReference>
<evidence type="ECO:0000256" key="1">
    <source>
        <dbReference type="SAM" id="MobiDB-lite"/>
    </source>
</evidence>
<evidence type="ECO:0000259" key="4">
    <source>
        <dbReference type="Pfam" id="PF17748"/>
    </source>
</evidence>
<evidence type="ECO:0000313" key="5">
    <source>
        <dbReference type="EMBL" id="QBM89450.1"/>
    </source>
</evidence>
<sequence length="788" mass="88295">MNLLRKFIKTSPTDEIASIPVGKFFLARLPQLPKGALECLFNDCVLSMKKTTKPFCYQLSVTKAYQEGESSSQSTGEFEDGDDDEPSGEDTRNSDERLFFLTEDLHVRLMTKNDGSQIISWRDVNGDIGETWQFAIDEEIKYSDVDTFMRALYACLYEQKYGKSSAGVPEKALVAEFAASPSKVRTTDSIDVLQELKSINDGKDKENSDDETYGDASSVPFFIFKDSVAAEGSVVDSFKVQLRVFDPATDLFVLMLANADIKLMQLVGFSLVSSTPKFAFSVPIAQELNPVFNNENLAFIFNYYSLNEKGDGASYSLLFQFHALDDFYRFGHLFQDAMTKSLNAKVKGAAGDIEYLASTVQNMDLGASDDSLPETSDSEDESNDEKINKIIRDQVQSKDGRRSALFVPSDSEDDDSVTTDRERKFLRLRDPNSGLSMGNANDRSYVTRGNNLGVYKYGEESIDFVTTINDLKDINGKKFVPKLSMLHQRDNSLLLRKDAPNDNNIYRMDLSRGEIVESWQADDKGLLESFAPISKFAPLTDEQKLLGVSSNSLFHIDPRLNGSKIVADNSYKAYKTKTMFENMAVTDKGYIAVGLKDGTIRLYERFGKKSTVTLPSIGERYEGLDVTKDGRWLLATCEKSLLLIDTKIGTGQKNSGEIGFKKYFDADKKPVPKRLTLLPEHVSQITFATGLPKIKFTRAVFNTSLTEEETLIVTSAGPYVISWSLKDVIKGTTKQPRYKLLRYDEDVVVDNFSYHSQNDIFSALQNGVVSTKRKDLKVANKSSIMDRR</sequence>
<dbReference type="PANTHER" id="PTHR31913:SF0">
    <property type="entry name" value="VACUOLAR IMPORT AND DEGRADATION PROTEIN 27"/>
    <property type="match status" value="1"/>
</dbReference>
<evidence type="ECO:0000313" key="6">
    <source>
        <dbReference type="Proteomes" id="UP000292447"/>
    </source>
</evidence>
<feature type="region of interest" description="Disordered" evidence="1">
    <location>
        <begin position="400"/>
        <end position="422"/>
    </location>
</feature>
<feature type="region of interest" description="Disordered" evidence="1">
    <location>
        <begin position="366"/>
        <end position="385"/>
    </location>
</feature>
<accession>A0A4P6XPY8</accession>
<dbReference type="Proteomes" id="UP000292447">
    <property type="component" value="Chromosome IV"/>
</dbReference>
<feature type="compositionally biased region" description="Acidic residues" evidence="1">
    <location>
        <begin position="77"/>
        <end position="88"/>
    </location>
</feature>
<feature type="domain" description="Vid27 PH-like" evidence="3">
    <location>
        <begin position="239"/>
        <end position="338"/>
    </location>
</feature>
<keyword evidence="6" id="KW-1185">Reference proteome</keyword>
<reference evidence="6" key="1">
    <citation type="submission" date="2019-03" db="EMBL/GenBank/DDBJ databases">
        <title>Snf2 controls pulcherriminic acid biosynthesis and connects pigmentation and antifungal activity of the yeast Metschnikowia pulcherrima.</title>
        <authorList>
            <person name="Gore-Lloyd D."/>
            <person name="Sumann I."/>
            <person name="Brachmann A.O."/>
            <person name="Schneeberger K."/>
            <person name="Ortiz-Merino R.A."/>
            <person name="Moreno-Beltran M."/>
            <person name="Schlaefli M."/>
            <person name="Kirner P."/>
            <person name="Santos Kron A."/>
            <person name="Wolfe K.H."/>
            <person name="Piel J."/>
            <person name="Ahrens C.H."/>
            <person name="Henk D."/>
            <person name="Freimoser F.M."/>
        </authorList>
    </citation>
    <scope>NUCLEOTIDE SEQUENCE [LARGE SCALE GENOMIC DNA]</scope>
    <source>
        <strain evidence="6">APC 1.2</strain>
    </source>
</reference>
<feature type="domain" description="Vacuolar import/degradation Vid27 C-terminal" evidence="2">
    <location>
        <begin position="431"/>
        <end position="786"/>
    </location>
</feature>
<evidence type="ECO:0000259" key="3">
    <source>
        <dbReference type="Pfam" id="PF17747"/>
    </source>
</evidence>
<evidence type="ECO:0000259" key="2">
    <source>
        <dbReference type="Pfam" id="PF08553"/>
    </source>
</evidence>
<gene>
    <name evidence="5" type="primary">MPUL0D05220</name>
    <name evidence="5" type="ORF">METSCH_D05220</name>
</gene>
<protein>
    <submittedName>
        <fullName evidence="5">VID27 protein</fullName>
    </submittedName>
</protein>
<dbReference type="PANTHER" id="PTHR31913">
    <property type="entry name" value="VACUOLAR IMPORT AND DEGRADATION PROTEIN 27"/>
    <property type="match status" value="1"/>
</dbReference>
<dbReference type="Pfam" id="PF08553">
    <property type="entry name" value="VID27"/>
    <property type="match status" value="1"/>
</dbReference>
<dbReference type="GO" id="GO:0005634">
    <property type="term" value="C:nucleus"/>
    <property type="evidence" value="ECO:0007669"/>
    <property type="project" value="TreeGrafter"/>
</dbReference>
<proteinExistence type="predicted"/>
<dbReference type="Pfam" id="PF17748">
    <property type="entry name" value="VID27_N"/>
    <property type="match status" value="1"/>
</dbReference>
<dbReference type="InterPro" id="IPR040458">
    <property type="entry name" value="Vid27"/>
</dbReference>
<dbReference type="Pfam" id="PF17747">
    <property type="entry name" value="VID27_PH"/>
    <property type="match status" value="1"/>
</dbReference>
<dbReference type="EMBL" id="CP034459">
    <property type="protein sequence ID" value="QBM89450.1"/>
    <property type="molecule type" value="Genomic_DNA"/>
</dbReference>
<organism evidence="5 6">
    <name type="scientific">Metschnikowia aff. pulcherrima</name>
    <dbReference type="NCBI Taxonomy" id="2163413"/>
    <lineage>
        <taxon>Eukaryota</taxon>
        <taxon>Fungi</taxon>
        <taxon>Dikarya</taxon>
        <taxon>Ascomycota</taxon>
        <taxon>Saccharomycotina</taxon>
        <taxon>Pichiomycetes</taxon>
        <taxon>Metschnikowiaceae</taxon>
        <taxon>Metschnikowia</taxon>
    </lineage>
</organism>
<dbReference type="InterPro" id="IPR013863">
    <property type="entry name" value="VID27_C"/>
</dbReference>
<dbReference type="GO" id="GO:0005737">
    <property type="term" value="C:cytoplasm"/>
    <property type="evidence" value="ECO:0007669"/>
    <property type="project" value="TreeGrafter"/>
</dbReference>
<dbReference type="AlphaFoldDB" id="A0A4P6XPY8"/>
<feature type="region of interest" description="Disordered" evidence="1">
    <location>
        <begin position="68"/>
        <end position="93"/>
    </location>
</feature>
<name>A0A4P6XPY8_9ASCO</name>
<dbReference type="InterPro" id="IPR040768">
    <property type="entry name" value="Vid27_PH"/>
</dbReference>
<dbReference type="InterPro" id="IPR040979">
    <property type="entry name" value="Vid27_N"/>
</dbReference>